<dbReference type="PANTHER" id="PTHR39321:SF3">
    <property type="entry name" value="PHOSPHOPANTETHEINE ADENYLYLTRANSFERASE"/>
    <property type="match status" value="1"/>
</dbReference>
<evidence type="ECO:0000256" key="7">
    <source>
        <dbReference type="ARBA" id="ARBA00022840"/>
    </source>
</evidence>
<dbReference type="OrthoDB" id="5295945at2"/>
<keyword evidence="7 10" id="KW-0067">ATP-binding</keyword>
<dbReference type="GO" id="GO:0009435">
    <property type="term" value="P:NAD+ biosynthetic process"/>
    <property type="evidence" value="ECO:0007669"/>
    <property type="project" value="UniProtKB-UniRule"/>
</dbReference>
<organism evidence="12 13">
    <name type="scientific">Soehngenia longivitae</name>
    <dbReference type="NCBI Taxonomy" id="2562294"/>
    <lineage>
        <taxon>Bacteria</taxon>
        <taxon>Bacillati</taxon>
        <taxon>Bacillota</taxon>
        <taxon>Tissierellia</taxon>
        <taxon>Tissierellales</taxon>
        <taxon>Tissierellaceae</taxon>
        <taxon>Soehngenia</taxon>
    </lineage>
</organism>
<evidence type="ECO:0000259" key="11">
    <source>
        <dbReference type="Pfam" id="PF01467"/>
    </source>
</evidence>
<feature type="domain" description="Cytidyltransferase-like" evidence="11">
    <location>
        <begin position="10"/>
        <end position="178"/>
    </location>
</feature>
<dbReference type="Gene3D" id="3.40.50.620">
    <property type="entry name" value="HUPs"/>
    <property type="match status" value="1"/>
</dbReference>
<evidence type="ECO:0000313" key="13">
    <source>
        <dbReference type="Proteomes" id="UP000298381"/>
    </source>
</evidence>
<comment type="pathway">
    <text evidence="2 10">Cofactor biosynthesis; NAD(+) biosynthesis; deamido-NAD(+) from nicotinate D-ribonucleotide: step 1/1.</text>
</comment>
<sequence length="208" mass="24029">MEMRFMPIGIMGGTFNPIHIGHLIIAEYVREEFKLDSIIFIPNGNPPHKSYENLIDAKLRLSLMEKAIADNCFFISSDIELRSDKINYTIDTLRKLKSQYIDDELFFIVGADTLFELDSWKDFANVSKLTNFIVYKRATYVSETIDLKIKKLKSTYSAKVFESRGPFIDISSTLIRDRIAKGLSIKYLVPDSIRQDVTKIYGGNWYEL</sequence>
<evidence type="ECO:0000256" key="3">
    <source>
        <dbReference type="ARBA" id="ARBA00022642"/>
    </source>
</evidence>
<evidence type="ECO:0000256" key="9">
    <source>
        <dbReference type="ARBA" id="ARBA00048721"/>
    </source>
</evidence>
<dbReference type="NCBIfam" id="TIGR00482">
    <property type="entry name" value="nicotinate (nicotinamide) nucleotide adenylyltransferase"/>
    <property type="match status" value="1"/>
</dbReference>
<dbReference type="Proteomes" id="UP000298381">
    <property type="component" value="Unassembled WGS sequence"/>
</dbReference>
<dbReference type="GO" id="GO:0005524">
    <property type="term" value="F:ATP binding"/>
    <property type="evidence" value="ECO:0007669"/>
    <property type="project" value="UniProtKB-KW"/>
</dbReference>
<keyword evidence="3 10" id="KW-0662">Pyridine nucleotide biosynthesis</keyword>
<evidence type="ECO:0000256" key="8">
    <source>
        <dbReference type="ARBA" id="ARBA00023027"/>
    </source>
</evidence>
<comment type="caution">
    <text evidence="12">The sequence shown here is derived from an EMBL/GenBank/DDBJ whole genome shotgun (WGS) entry which is preliminary data.</text>
</comment>
<comment type="catalytic activity">
    <reaction evidence="9 10">
        <text>nicotinate beta-D-ribonucleotide + ATP + H(+) = deamido-NAD(+) + diphosphate</text>
        <dbReference type="Rhea" id="RHEA:22860"/>
        <dbReference type="ChEBI" id="CHEBI:15378"/>
        <dbReference type="ChEBI" id="CHEBI:30616"/>
        <dbReference type="ChEBI" id="CHEBI:33019"/>
        <dbReference type="ChEBI" id="CHEBI:57502"/>
        <dbReference type="ChEBI" id="CHEBI:58437"/>
        <dbReference type="EC" id="2.7.7.18"/>
    </reaction>
</comment>
<dbReference type="PANTHER" id="PTHR39321">
    <property type="entry name" value="NICOTINATE-NUCLEOTIDE ADENYLYLTRANSFERASE-RELATED"/>
    <property type="match status" value="1"/>
</dbReference>
<dbReference type="UniPathway" id="UPA00253">
    <property type="reaction ID" value="UER00332"/>
</dbReference>
<dbReference type="SUPFAM" id="SSF52374">
    <property type="entry name" value="Nucleotidylyl transferase"/>
    <property type="match status" value="1"/>
</dbReference>
<dbReference type="InterPro" id="IPR014729">
    <property type="entry name" value="Rossmann-like_a/b/a_fold"/>
</dbReference>
<keyword evidence="5 10" id="KW-0548">Nucleotidyltransferase</keyword>
<reference evidence="12 13" key="1">
    <citation type="submission" date="2019-03" db="EMBL/GenBank/DDBJ databases">
        <title>Draft genome sequence data and analysis of a Fermenting Bacterium, Soehngenia longevitae strain 1933PT, isolated from petroleum reservoir in Azerbaijan.</title>
        <authorList>
            <person name="Grouzdev D.S."/>
            <person name="Bidzhieva S.K."/>
            <person name="Sokolova D.S."/>
            <person name="Tourova T.P."/>
            <person name="Poltaraus A.B."/>
            <person name="Nazina T.N."/>
        </authorList>
    </citation>
    <scope>NUCLEOTIDE SEQUENCE [LARGE SCALE GENOMIC DNA]</scope>
    <source>
        <strain evidence="12 13">1933P</strain>
    </source>
</reference>
<evidence type="ECO:0000313" key="12">
    <source>
        <dbReference type="EMBL" id="TFZ40029.1"/>
    </source>
</evidence>
<comment type="similarity">
    <text evidence="10">Belongs to the NadD family.</text>
</comment>
<evidence type="ECO:0000256" key="4">
    <source>
        <dbReference type="ARBA" id="ARBA00022679"/>
    </source>
</evidence>
<dbReference type="InterPro" id="IPR005248">
    <property type="entry name" value="NadD/NMNAT"/>
</dbReference>
<dbReference type="AlphaFoldDB" id="A0A4Z0D5G4"/>
<dbReference type="GO" id="GO:0004515">
    <property type="term" value="F:nicotinate-nucleotide adenylyltransferase activity"/>
    <property type="evidence" value="ECO:0007669"/>
    <property type="project" value="UniProtKB-UniRule"/>
</dbReference>
<proteinExistence type="inferred from homology"/>
<evidence type="ECO:0000256" key="6">
    <source>
        <dbReference type="ARBA" id="ARBA00022741"/>
    </source>
</evidence>
<evidence type="ECO:0000256" key="1">
    <source>
        <dbReference type="ARBA" id="ARBA00002324"/>
    </source>
</evidence>
<keyword evidence="6 10" id="KW-0547">Nucleotide-binding</keyword>
<accession>A0A4Z0D5G4</accession>
<dbReference type="EC" id="2.7.7.18" evidence="10"/>
<keyword evidence="13" id="KW-1185">Reference proteome</keyword>
<dbReference type="EMBL" id="SRIB01000007">
    <property type="protein sequence ID" value="TFZ40029.1"/>
    <property type="molecule type" value="Genomic_DNA"/>
</dbReference>
<dbReference type="CDD" id="cd02165">
    <property type="entry name" value="NMNAT"/>
    <property type="match status" value="1"/>
</dbReference>
<protein>
    <recommendedName>
        <fullName evidence="10">Probable nicotinate-nucleotide adenylyltransferase</fullName>
        <ecNumber evidence="10">2.7.7.18</ecNumber>
    </recommendedName>
    <alternativeName>
        <fullName evidence="10">Deamido-NAD(+) diphosphorylase</fullName>
    </alternativeName>
    <alternativeName>
        <fullName evidence="10">Deamido-NAD(+) pyrophosphorylase</fullName>
    </alternativeName>
    <alternativeName>
        <fullName evidence="10">Nicotinate mononucleotide adenylyltransferase</fullName>
        <shortName evidence="10">NaMN adenylyltransferase</shortName>
    </alternativeName>
</protein>
<name>A0A4Z0D5G4_9FIRM</name>
<keyword evidence="4 10" id="KW-0808">Transferase</keyword>
<dbReference type="NCBIfam" id="NF000840">
    <property type="entry name" value="PRK00071.1-3"/>
    <property type="match status" value="1"/>
</dbReference>
<evidence type="ECO:0000256" key="10">
    <source>
        <dbReference type="HAMAP-Rule" id="MF_00244"/>
    </source>
</evidence>
<dbReference type="HAMAP" id="MF_00244">
    <property type="entry name" value="NaMN_adenylyltr"/>
    <property type="match status" value="1"/>
</dbReference>
<dbReference type="Pfam" id="PF01467">
    <property type="entry name" value="CTP_transf_like"/>
    <property type="match status" value="1"/>
</dbReference>
<gene>
    <name evidence="10" type="primary">nadD</name>
    <name evidence="12" type="ORF">E4100_05865</name>
</gene>
<dbReference type="NCBIfam" id="TIGR00125">
    <property type="entry name" value="cyt_tran_rel"/>
    <property type="match status" value="1"/>
</dbReference>
<evidence type="ECO:0000256" key="5">
    <source>
        <dbReference type="ARBA" id="ARBA00022695"/>
    </source>
</evidence>
<comment type="function">
    <text evidence="1 10">Catalyzes the reversible adenylation of nicotinate mononucleotide (NaMN) to nicotinic acid adenine dinucleotide (NaAD).</text>
</comment>
<keyword evidence="8 10" id="KW-0520">NAD</keyword>
<evidence type="ECO:0000256" key="2">
    <source>
        <dbReference type="ARBA" id="ARBA00005019"/>
    </source>
</evidence>
<dbReference type="InterPro" id="IPR004821">
    <property type="entry name" value="Cyt_trans-like"/>
</dbReference>